<feature type="domain" description="Major facilitator superfamily (MFS) profile" evidence="6">
    <location>
        <begin position="40"/>
        <end position="438"/>
    </location>
</feature>
<dbReference type="PANTHER" id="PTHR23502">
    <property type="entry name" value="MAJOR FACILITATOR SUPERFAMILY"/>
    <property type="match status" value="1"/>
</dbReference>
<dbReference type="Pfam" id="PF07690">
    <property type="entry name" value="MFS_1"/>
    <property type="match status" value="1"/>
</dbReference>
<dbReference type="Proteomes" id="UP000789375">
    <property type="component" value="Unassembled WGS sequence"/>
</dbReference>
<dbReference type="GO" id="GO:0022857">
    <property type="term" value="F:transmembrane transporter activity"/>
    <property type="evidence" value="ECO:0007669"/>
    <property type="project" value="InterPro"/>
</dbReference>
<dbReference type="AlphaFoldDB" id="A0A9N9EHM0"/>
<feature type="transmembrane region" description="Helical" evidence="5">
    <location>
        <begin position="310"/>
        <end position="331"/>
    </location>
</feature>
<dbReference type="GO" id="GO:0005886">
    <property type="term" value="C:plasma membrane"/>
    <property type="evidence" value="ECO:0007669"/>
    <property type="project" value="TreeGrafter"/>
</dbReference>
<feature type="transmembrane region" description="Helical" evidence="5">
    <location>
        <begin position="337"/>
        <end position="363"/>
    </location>
</feature>
<feature type="transmembrane region" description="Helical" evidence="5">
    <location>
        <begin position="74"/>
        <end position="95"/>
    </location>
</feature>
<dbReference type="Gene3D" id="1.20.1720.10">
    <property type="entry name" value="Multidrug resistance protein D"/>
    <property type="match status" value="1"/>
</dbReference>
<proteinExistence type="predicted"/>
<comment type="caution">
    <text evidence="7">The sequence shown here is derived from an EMBL/GenBank/DDBJ whole genome shotgun (WGS) entry which is preliminary data.</text>
</comment>
<evidence type="ECO:0000313" key="7">
    <source>
        <dbReference type="EMBL" id="CAG8680057.1"/>
    </source>
</evidence>
<feature type="transmembrane region" description="Helical" evidence="5">
    <location>
        <begin position="38"/>
        <end position="62"/>
    </location>
</feature>
<dbReference type="PANTHER" id="PTHR23502:SF5">
    <property type="entry name" value="QUINIDINE RESISTANCE PROTEIN 3"/>
    <property type="match status" value="1"/>
</dbReference>
<gene>
    <name evidence="7" type="ORF">FMOSSE_LOCUS12840</name>
</gene>
<keyword evidence="2 5" id="KW-0812">Transmembrane</keyword>
<evidence type="ECO:0000256" key="1">
    <source>
        <dbReference type="ARBA" id="ARBA00004141"/>
    </source>
</evidence>
<protein>
    <submittedName>
        <fullName evidence="7">2478_t:CDS:1</fullName>
    </submittedName>
</protein>
<feature type="transmembrane region" description="Helical" evidence="5">
    <location>
        <begin position="266"/>
        <end position="289"/>
    </location>
</feature>
<feature type="transmembrane region" description="Helical" evidence="5">
    <location>
        <begin position="193"/>
        <end position="213"/>
    </location>
</feature>
<evidence type="ECO:0000256" key="4">
    <source>
        <dbReference type="ARBA" id="ARBA00023136"/>
    </source>
</evidence>
<name>A0A9N9EHM0_FUNMO</name>
<organism evidence="7 8">
    <name type="scientific">Funneliformis mosseae</name>
    <name type="common">Endomycorrhizal fungus</name>
    <name type="synonym">Glomus mosseae</name>
    <dbReference type="NCBI Taxonomy" id="27381"/>
    <lineage>
        <taxon>Eukaryota</taxon>
        <taxon>Fungi</taxon>
        <taxon>Fungi incertae sedis</taxon>
        <taxon>Mucoromycota</taxon>
        <taxon>Glomeromycotina</taxon>
        <taxon>Glomeromycetes</taxon>
        <taxon>Glomerales</taxon>
        <taxon>Glomeraceae</taxon>
        <taxon>Funneliformis</taxon>
    </lineage>
</organism>
<feature type="transmembrane region" description="Helical" evidence="5">
    <location>
        <begin position="166"/>
        <end position="186"/>
    </location>
</feature>
<keyword evidence="4 5" id="KW-0472">Membrane</keyword>
<dbReference type="InterPro" id="IPR011701">
    <property type="entry name" value="MFS"/>
</dbReference>
<dbReference type="CDD" id="cd17323">
    <property type="entry name" value="MFS_Tpo1_MDR_like"/>
    <property type="match status" value="1"/>
</dbReference>
<sequence length="438" mass="48382">MNLNSNETDSNDNLSVSSPVMAGKIDIDPKSWPRRKKYLILFIVALAGMMAPMSSTIIYPAIAELENDLNTSETLANGMIGVFIFFMGIAPLAWASYSDAFETRRNVYLASFILYIVGSVMCAMSKNIWLLLTMRAIQACGASSVQSIGAGSISDIFHVFGRAYGIFYIGPLIGPVIGPVFGGYLADYFGWRWIFWFLTILGGVIIVLIFFLLPETFARQPQSQNLPTPTTSTLPRRRKFNPLLPLTLLKYPNITLSKQYNLSTSYIGLAFLAPGAGYLIGSLIGGRWTDFVLAKAKRKNNDISYPEMRIHSVWFSTFFLTISYTAYGWFVQANLHIAFPLISLFIGGITVLIIFNSTATYLVDAFPGKSASAIAVNNCIRSIAAAIMSFVAVPFEHAVGNGWAFTIMENTGGKKFNLRAPIYQHHNGIVEEKIHVTI</sequence>
<dbReference type="PROSITE" id="PS50850">
    <property type="entry name" value="MFS"/>
    <property type="match status" value="1"/>
</dbReference>
<evidence type="ECO:0000313" key="8">
    <source>
        <dbReference type="Proteomes" id="UP000789375"/>
    </source>
</evidence>
<dbReference type="EMBL" id="CAJVPP010006619">
    <property type="protein sequence ID" value="CAG8680057.1"/>
    <property type="molecule type" value="Genomic_DNA"/>
</dbReference>
<keyword evidence="8" id="KW-1185">Reference proteome</keyword>
<keyword evidence="3 5" id="KW-1133">Transmembrane helix</keyword>
<evidence type="ECO:0000259" key="6">
    <source>
        <dbReference type="PROSITE" id="PS50850"/>
    </source>
</evidence>
<feature type="transmembrane region" description="Helical" evidence="5">
    <location>
        <begin position="107"/>
        <end position="129"/>
    </location>
</feature>
<evidence type="ECO:0000256" key="5">
    <source>
        <dbReference type="SAM" id="Phobius"/>
    </source>
</evidence>
<dbReference type="InterPro" id="IPR020846">
    <property type="entry name" value="MFS_dom"/>
</dbReference>
<comment type="subcellular location">
    <subcellularLocation>
        <location evidence="1">Membrane</location>
        <topology evidence="1">Multi-pass membrane protein</topology>
    </subcellularLocation>
</comment>
<reference evidence="7" key="1">
    <citation type="submission" date="2021-06" db="EMBL/GenBank/DDBJ databases">
        <authorList>
            <person name="Kallberg Y."/>
            <person name="Tangrot J."/>
            <person name="Rosling A."/>
        </authorList>
    </citation>
    <scope>NUCLEOTIDE SEQUENCE</scope>
    <source>
        <strain evidence="7">87-6 pot B 2015</strain>
    </source>
</reference>
<evidence type="ECO:0000256" key="2">
    <source>
        <dbReference type="ARBA" id="ARBA00022692"/>
    </source>
</evidence>
<dbReference type="SUPFAM" id="SSF103473">
    <property type="entry name" value="MFS general substrate transporter"/>
    <property type="match status" value="1"/>
</dbReference>
<dbReference type="InterPro" id="IPR036259">
    <property type="entry name" value="MFS_trans_sf"/>
</dbReference>
<evidence type="ECO:0000256" key="3">
    <source>
        <dbReference type="ARBA" id="ARBA00022989"/>
    </source>
</evidence>
<accession>A0A9N9EHM0</accession>